<feature type="region of interest" description="Disordered" evidence="1">
    <location>
        <begin position="148"/>
        <end position="229"/>
    </location>
</feature>
<sequence>MAVRLNVIMVHSPPAKAGAQQLAEDVVGELIGRPGIDVTLVGSLDQAAATSTDMLTMESISSDVAVLDWRSPEQLMETLAKIEFGGDRCRHAEDQEAAPSRPGSRKIYAFDLRRFSDAKLLCTSLQSLLATRQIKTVSIGGLGTALVSSGQSAGDTPESVSVRQSAASPATSVPEQVSGDQNGHQAGVPIEPKDHGIAPDSPNDRRGKSSGKPPVDLDDLVDQLDLLDP</sequence>
<organism evidence="2 3">
    <name type="scientific">Stieleria marina</name>
    <dbReference type="NCBI Taxonomy" id="1930275"/>
    <lineage>
        <taxon>Bacteria</taxon>
        <taxon>Pseudomonadati</taxon>
        <taxon>Planctomycetota</taxon>
        <taxon>Planctomycetia</taxon>
        <taxon>Pirellulales</taxon>
        <taxon>Pirellulaceae</taxon>
        <taxon>Stieleria</taxon>
    </lineage>
</organism>
<accession>A0A517P1G8</accession>
<reference evidence="2 3" key="1">
    <citation type="submission" date="2019-02" db="EMBL/GenBank/DDBJ databases">
        <title>Deep-cultivation of Planctomycetes and their phenomic and genomic characterization uncovers novel biology.</title>
        <authorList>
            <person name="Wiegand S."/>
            <person name="Jogler M."/>
            <person name="Boedeker C."/>
            <person name="Pinto D."/>
            <person name="Vollmers J."/>
            <person name="Rivas-Marin E."/>
            <person name="Kohn T."/>
            <person name="Peeters S.H."/>
            <person name="Heuer A."/>
            <person name="Rast P."/>
            <person name="Oberbeckmann S."/>
            <person name="Bunk B."/>
            <person name="Jeske O."/>
            <person name="Meyerdierks A."/>
            <person name="Storesund J.E."/>
            <person name="Kallscheuer N."/>
            <person name="Luecker S."/>
            <person name="Lage O.M."/>
            <person name="Pohl T."/>
            <person name="Merkel B.J."/>
            <person name="Hornburger P."/>
            <person name="Mueller R.-W."/>
            <person name="Bruemmer F."/>
            <person name="Labrenz M."/>
            <person name="Spormann A.M."/>
            <person name="Op den Camp H."/>
            <person name="Overmann J."/>
            <person name="Amann R."/>
            <person name="Jetten M.S.M."/>
            <person name="Mascher T."/>
            <person name="Medema M.H."/>
            <person name="Devos D.P."/>
            <person name="Kaster A.-K."/>
            <person name="Ovreas L."/>
            <person name="Rohde M."/>
            <person name="Galperin M.Y."/>
            <person name="Jogler C."/>
        </authorList>
    </citation>
    <scope>NUCLEOTIDE SEQUENCE [LARGE SCALE GENOMIC DNA]</scope>
    <source>
        <strain evidence="2 3">K23_9</strain>
    </source>
</reference>
<evidence type="ECO:0000256" key="1">
    <source>
        <dbReference type="SAM" id="MobiDB-lite"/>
    </source>
</evidence>
<proteinExistence type="predicted"/>
<evidence type="ECO:0000313" key="3">
    <source>
        <dbReference type="Proteomes" id="UP000319817"/>
    </source>
</evidence>
<dbReference type="RefSeq" id="WP_145420996.1">
    <property type="nucleotide sequence ID" value="NZ_CP036526.1"/>
</dbReference>
<feature type="compositionally biased region" description="Basic and acidic residues" evidence="1">
    <location>
        <begin position="191"/>
        <end position="207"/>
    </location>
</feature>
<name>A0A517P1G8_9BACT</name>
<feature type="compositionally biased region" description="Polar residues" evidence="1">
    <location>
        <begin position="148"/>
        <end position="184"/>
    </location>
</feature>
<dbReference type="OrthoDB" id="290280at2"/>
<gene>
    <name evidence="2" type="ORF">K239x_52390</name>
</gene>
<evidence type="ECO:0000313" key="2">
    <source>
        <dbReference type="EMBL" id="QDT13222.1"/>
    </source>
</evidence>
<dbReference type="Proteomes" id="UP000319817">
    <property type="component" value="Chromosome"/>
</dbReference>
<protein>
    <submittedName>
        <fullName evidence="2">Uncharacterized protein</fullName>
    </submittedName>
</protein>
<dbReference type="EMBL" id="CP036526">
    <property type="protein sequence ID" value="QDT13222.1"/>
    <property type="molecule type" value="Genomic_DNA"/>
</dbReference>
<dbReference type="AlphaFoldDB" id="A0A517P1G8"/>
<feature type="compositionally biased region" description="Acidic residues" evidence="1">
    <location>
        <begin position="216"/>
        <end position="229"/>
    </location>
</feature>
<keyword evidence="3" id="KW-1185">Reference proteome</keyword>